<evidence type="ECO:0000313" key="1">
    <source>
        <dbReference type="EMBL" id="KAK9138269.1"/>
    </source>
</evidence>
<protein>
    <recommendedName>
        <fullName evidence="3">F-box protein</fullName>
    </recommendedName>
</protein>
<keyword evidence="2" id="KW-1185">Reference proteome</keyword>
<proteinExistence type="predicted"/>
<accession>A0AAP0JQW1</accession>
<dbReference type="AlphaFoldDB" id="A0AAP0JQW1"/>
<name>A0AAP0JQW1_9MAGN</name>
<reference evidence="1 2" key="1">
    <citation type="submission" date="2024-01" db="EMBL/GenBank/DDBJ databases">
        <title>Genome assemblies of Stephania.</title>
        <authorList>
            <person name="Yang L."/>
        </authorList>
    </citation>
    <scope>NUCLEOTIDE SEQUENCE [LARGE SCALE GENOMIC DNA]</scope>
    <source>
        <strain evidence="1">QJT</strain>
        <tissue evidence="1">Leaf</tissue>
    </source>
</reference>
<gene>
    <name evidence="1" type="ORF">Sjap_008863</name>
</gene>
<dbReference type="EMBL" id="JBBNAE010000003">
    <property type="protein sequence ID" value="KAK9138269.1"/>
    <property type="molecule type" value="Genomic_DNA"/>
</dbReference>
<evidence type="ECO:0000313" key="2">
    <source>
        <dbReference type="Proteomes" id="UP001417504"/>
    </source>
</evidence>
<dbReference type="Proteomes" id="UP001417504">
    <property type="component" value="Unassembled WGS sequence"/>
</dbReference>
<evidence type="ECO:0008006" key="3">
    <source>
        <dbReference type="Google" id="ProtNLM"/>
    </source>
</evidence>
<sequence length="189" mass="21806">MSVKGENLCLLVGDQEAHSYNIYVMTKYGVRESWCKIYTIPDPPKMDKFGPCWKTFCFTNNGRILLQGEMDYLLLYDPKRARFAKLKVHRYLTRRSTAIHAYVPSLMPISSILGENVVAKKTSLIEAILAAPAPSDFAPSNVYSQEFSSCFSFALSRILCLFCPKFLFSWAYHHLVPKKWLFHWWICAT</sequence>
<organism evidence="1 2">
    <name type="scientific">Stephania japonica</name>
    <dbReference type="NCBI Taxonomy" id="461633"/>
    <lineage>
        <taxon>Eukaryota</taxon>
        <taxon>Viridiplantae</taxon>
        <taxon>Streptophyta</taxon>
        <taxon>Embryophyta</taxon>
        <taxon>Tracheophyta</taxon>
        <taxon>Spermatophyta</taxon>
        <taxon>Magnoliopsida</taxon>
        <taxon>Ranunculales</taxon>
        <taxon>Menispermaceae</taxon>
        <taxon>Menispermoideae</taxon>
        <taxon>Cissampelideae</taxon>
        <taxon>Stephania</taxon>
    </lineage>
</organism>
<comment type="caution">
    <text evidence="1">The sequence shown here is derived from an EMBL/GenBank/DDBJ whole genome shotgun (WGS) entry which is preliminary data.</text>
</comment>